<gene>
    <name evidence="4" type="ORF">GCM10017584_38470</name>
</gene>
<reference evidence="4" key="1">
    <citation type="journal article" date="2014" name="Int. J. Syst. Evol. Microbiol.">
        <title>Complete genome sequence of Corynebacterium casei LMG S-19264T (=DSM 44701T), isolated from a smear-ripened cheese.</title>
        <authorList>
            <consortium name="US DOE Joint Genome Institute (JGI-PGF)"/>
            <person name="Walter F."/>
            <person name="Albersmeier A."/>
            <person name="Kalinowski J."/>
            <person name="Ruckert C."/>
        </authorList>
    </citation>
    <scope>NUCLEOTIDE SEQUENCE</scope>
    <source>
        <strain evidence="4">VKM Ac-1401</strain>
    </source>
</reference>
<organism evidence="4 5">
    <name type="scientific">Leifsonia poae</name>
    <dbReference type="NCBI Taxonomy" id="110933"/>
    <lineage>
        <taxon>Bacteria</taxon>
        <taxon>Bacillati</taxon>
        <taxon>Actinomycetota</taxon>
        <taxon>Actinomycetes</taxon>
        <taxon>Micrococcales</taxon>
        <taxon>Microbacteriaceae</taxon>
        <taxon>Leifsonia</taxon>
    </lineage>
</organism>
<comment type="subcellular location">
    <subcellularLocation>
        <location evidence="1">Membrane</location>
    </subcellularLocation>
</comment>
<keyword evidence="5" id="KW-1185">Reference proteome</keyword>
<dbReference type="InterPro" id="IPR050491">
    <property type="entry name" value="AmpC-like"/>
</dbReference>
<dbReference type="GO" id="GO:0016020">
    <property type="term" value="C:membrane"/>
    <property type="evidence" value="ECO:0007669"/>
    <property type="project" value="UniProtKB-SubCell"/>
</dbReference>
<dbReference type="EMBL" id="BSEN01000015">
    <property type="protein sequence ID" value="GLJ78273.1"/>
    <property type="molecule type" value="Genomic_DNA"/>
</dbReference>
<dbReference type="InterPro" id="IPR001466">
    <property type="entry name" value="Beta-lactam-related"/>
</dbReference>
<evidence type="ECO:0000313" key="4">
    <source>
        <dbReference type="EMBL" id="GLJ78273.1"/>
    </source>
</evidence>
<feature type="domain" description="Beta-lactamase-related" evidence="3">
    <location>
        <begin position="23"/>
        <end position="331"/>
    </location>
</feature>
<comment type="caution">
    <text evidence="4">The sequence shown here is derived from an EMBL/GenBank/DDBJ whole genome shotgun (WGS) entry which is preliminary data.</text>
</comment>
<proteinExistence type="predicted"/>
<dbReference type="SUPFAM" id="SSF56601">
    <property type="entry name" value="beta-lactamase/transpeptidase-like"/>
    <property type="match status" value="1"/>
</dbReference>
<dbReference type="PANTHER" id="PTHR46825">
    <property type="entry name" value="D-ALANYL-D-ALANINE-CARBOXYPEPTIDASE/ENDOPEPTIDASE AMPH"/>
    <property type="match status" value="1"/>
</dbReference>
<name>A0A9W6HDW0_9MICO</name>
<dbReference type="AlphaFoldDB" id="A0A9W6HDW0"/>
<evidence type="ECO:0000256" key="2">
    <source>
        <dbReference type="ARBA" id="ARBA00023136"/>
    </source>
</evidence>
<dbReference type="InterPro" id="IPR012338">
    <property type="entry name" value="Beta-lactam/transpept-like"/>
</dbReference>
<evidence type="ECO:0000313" key="5">
    <source>
        <dbReference type="Proteomes" id="UP001142372"/>
    </source>
</evidence>
<evidence type="ECO:0000256" key="1">
    <source>
        <dbReference type="ARBA" id="ARBA00004370"/>
    </source>
</evidence>
<dbReference type="Gene3D" id="3.40.710.10">
    <property type="entry name" value="DD-peptidase/beta-lactamase superfamily"/>
    <property type="match status" value="1"/>
</dbReference>
<reference evidence="4" key="2">
    <citation type="submission" date="2023-01" db="EMBL/GenBank/DDBJ databases">
        <authorList>
            <person name="Sun Q."/>
            <person name="Evtushenko L."/>
        </authorList>
    </citation>
    <scope>NUCLEOTIDE SEQUENCE</scope>
    <source>
        <strain evidence="4">VKM Ac-1401</strain>
    </source>
</reference>
<keyword evidence="2" id="KW-0472">Membrane</keyword>
<dbReference type="Pfam" id="PF00144">
    <property type="entry name" value="Beta-lactamase"/>
    <property type="match status" value="1"/>
</dbReference>
<dbReference type="PANTHER" id="PTHR46825:SF11">
    <property type="entry name" value="PENICILLIN-BINDING PROTEIN 4"/>
    <property type="match status" value="1"/>
</dbReference>
<protein>
    <submittedName>
        <fullName evidence="4">Serine hydrolase</fullName>
    </submittedName>
</protein>
<dbReference type="GO" id="GO:0016787">
    <property type="term" value="F:hydrolase activity"/>
    <property type="evidence" value="ECO:0007669"/>
    <property type="project" value="UniProtKB-KW"/>
</dbReference>
<keyword evidence="4" id="KW-0378">Hydrolase</keyword>
<evidence type="ECO:0000259" key="3">
    <source>
        <dbReference type="Pfam" id="PF00144"/>
    </source>
</evidence>
<sequence>MSTLPDEVTLSDGVDAVARQSGFAGAVSIVRGGETVVEKAYGLADRARGIRNTAGTRFGIASGVKGLTALAVVSLISDSALAFETTARSVLGGDLPLIDDAVTVEQLLAHRSGIGDYFDEEAEGEITDYVLPVPVHELVATEDYLRVLGGHPQKFAPGERFSYCNGGYVVLALIAERVSGVPFHELVRTRVCEPAGMTATGFPRSDELPGDAALGYLPIAGHDRTNVFHLPVVGSGDGGAYSTVGDVGRFWLALLGGRIVSRSAIARMLERVSDAGDGMGYGLGFWLRDADGAVLLEGYDAGVSFRSWHRVDRDETVTVISNSSDGAWPVARRLAELLG</sequence>
<dbReference type="Proteomes" id="UP001142372">
    <property type="component" value="Unassembled WGS sequence"/>
</dbReference>
<accession>A0A9W6HDW0</accession>
<dbReference type="RefSeq" id="WP_271178860.1">
    <property type="nucleotide sequence ID" value="NZ_BAAAJO010000003.1"/>
</dbReference>